<accession>A0A4D6M767</accession>
<reference evidence="1 2" key="1">
    <citation type="submission" date="2019-04" db="EMBL/GenBank/DDBJ databases">
        <title>An improved genome assembly and genetic linkage map for asparagus bean, Vigna unguiculata ssp. sesquipedialis.</title>
        <authorList>
            <person name="Xia Q."/>
            <person name="Zhang R."/>
            <person name="Dong Y."/>
        </authorList>
    </citation>
    <scope>NUCLEOTIDE SEQUENCE [LARGE SCALE GENOMIC DNA]</scope>
    <source>
        <tissue evidence="1">Leaf</tissue>
    </source>
</reference>
<name>A0A4D6M767_VIGUN</name>
<gene>
    <name evidence="1" type="ORF">DEO72_LG6g1795</name>
</gene>
<dbReference type="Proteomes" id="UP000501690">
    <property type="component" value="Linkage Group LG6"/>
</dbReference>
<keyword evidence="2" id="KW-1185">Reference proteome</keyword>
<evidence type="ECO:0000313" key="2">
    <source>
        <dbReference type="Proteomes" id="UP000501690"/>
    </source>
</evidence>
<dbReference type="EMBL" id="CP039350">
    <property type="protein sequence ID" value="QCD97085.1"/>
    <property type="molecule type" value="Genomic_DNA"/>
</dbReference>
<proteinExistence type="predicted"/>
<evidence type="ECO:0000313" key="1">
    <source>
        <dbReference type="EMBL" id="QCD97085.1"/>
    </source>
</evidence>
<organism evidence="1 2">
    <name type="scientific">Vigna unguiculata</name>
    <name type="common">Cowpea</name>
    <dbReference type="NCBI Taxonomy" id="3917"/>
    <lineage>
        <taxon>Eukaryota</taxon>
        <taxon>Viridiplantae</taxon>
        <taxon>Streptophyta</taxon>
        <taxon>Embryophyta</taxon>
        <taxon>Tracheophyta</taxon>
        <taxon>Spermatophyta</taxon>
        <taxon>Magnoliopsida</taxon>
        <taxon>eudicotyledons</taxon>
        <taxon>Gunneridae</taxon>
        <taxon>Pentapetalae</taxon>
        <taxon>rosids</taxon>
        <taxon>fabids</taxon>
        <taxon>Fabales</taxon>
        <taxon>Fabaceae</taxon>
        <taxon>Papilionoideae</taxon>
        <taxon>50 kb inversion clade</taxon>
        <taxon>NPAAA clade</taxon>
        <taxon>indigoferoid/millettioid clade</taxon>
        <taxon>Phaseoleae</taxon>
        <taxon>Vigna</taxon>
    </lineage>
</organism>
<protein>
    <submittedName>
        <fullName evidence="1">Uncharacterized protein</fullName>
    </submittedName>
</protein>
<dbReference type="AlphaFoldDB" id="A0A4D6M767"/>
<sequence length="89" mass="9745">MSPAQVGIGTTSLSLRQELGLPILSCDVLIPIQIQSPYRLRKFVEFRSLESKPPQQLVGEEGVHGCFSGALPDPAWTCPFSTLQGYNKN</sequence>